<evidence type="ECO:0000313" key="2">
    <source>
        <dbReference type="Proteomes" id="UP000003586"/>
    </source>
</evidence>
<protein>
    <submittedName>
        <fullName evidence="1">Uncharacterized protein</fullName>
    </submittedName>
</protein>
<organism evidence="1 2">
    <name type="scientific">Niabella soli DSM 19437</name>
    <dbReference type="NCBI Taxonomy" id="929713"/>
    <lineage>
        <taxon>Bacteria</taxon>
        <taxon>Pseudomonadati</taxon>
        <taxon>Bacteroidota</taxon>
        <taxon>Chitinophagia</taxon>
        <taxon>Chitinophagales</taxon>
        <taxon>Chitinophagaceae</taxon>
        <taxon>Niabella</taxon>
    </lineage>
</organism>
<accession>W0F9B0</accession>
<dbReference type="AlphaFoldDB" id="W0F9B0"/>
<keyword evidence="2" id="KW-1185">Reference proteome</keyword>
<name>W0F9B0_9BACT</name>
<reference evidence="1 2" key="1">
    <citation type="submission" date="2013-12" db="EMBL/GenBank/DDBJ databases">
        <authorList>
            <consortium name="DOE Joint Genome Institute"/>
            <person name="Eisen J."/>
            <person name="Huntemann M."/>
            <person name="Han J."/>
            <person name="Chen A."/>
            <person name="Kyrpides N."/>
            <person name="Mavromatis K."/>
            <person name="Markowitz V."/>
            <person name="Palaniappan K."/>
            <person name="Ivanova N."/>
            <person name="Schaumberg A."/>
            <person name="Pati A."/>
            <person name="Liolios K."/>
            <person name="Nordberg H.P."/>
            <person name="Cantor M.N."/>
            <person name="Hua S.X."/>
            <person name="Woyke T."/>
        </authorList>
    </citation>
    <scope>NUCLEOTIDE SEQUENCE [LARGE SCALE GENOMIC DNA]</scope>
    <source>
        <strain evidence="2">DSM 19437</strain>
    </source>
</reference>
<dbReference type="HOGENOM" id="CLU_3063938_0_0_10"/>
<proteinExistence type="predicted"/>
<dbReference type="EMBL" id="CP007035">
    <property type="protein sequence ID" value="AHF17966.1"/>
    <property type="molecule type" value="Genomic_DNA"/>
</dbReference>
<dbReference type="Proteomes" id="UP000003586">
    <property type="component" value="Chromosome"/>
</dbReference>
<sequence>MNLSCVALFSVRFSAQLFLPDNTAIEMTDITIVKLIVKCHPGTTRYFAIGLIL</sequence>
<evidence type="ECO:0000313" key="1">
    <source>
        <dbReference type="EMBL" id="AHF17966.1"/>
    </source>
</evidence>
<gene>
    <name evidence="1" type="ORF">NIASO_17820</name>
</gene>
<dbReference type="KEGG" id="nso:NIASO_17820"/>